<feature type="compositionally biased region" description="Polar residues" evidence="1">
    <location>
        <begin position="822"/>
        <end position="840"/>
    </location>
</feature>
<feature type="compositionally biased region" description="Low complexity" evidence="1">
    <location>
        <begin position="92"/>
        <end position="101"/>
    </location>
</feature>
<feature type="compositionally biased region" description="Polar residues" evidence="1">
    <location>
        <begin position="365"/>
        <end position="401"/>
    </location>
</feature>
<feature type="compositionally biased region" description="Basic and acidic residues" evidence="1">
    <location>
        <begin position="576"/>
        <end position="587"/>
    </location>
</feature>
<comment type="caution">
    <text evidence="2">The sequence shown here is derived from an EMBL/GenBank/DDBJ whole genome shotgun (WGS) entry which is preliminary data.</text>
</comment>
<feature type="region of interest" description="Disordered" evidence="1">
    <location>
        <begin position="222"/>
        <end position="311"/>
    </location>
</feature>
<feature type="compositionally biased region" description="Acidic residues" evidence="1">
    <location>
        <begin position="512"/>
        <end position="529"/>
    </location>
</feature>
<feature type="compositionally biased region" description="Basic residues" evidence="1">
    <location>
        <begin position="334"/>
        <end position="344"/>
    </location>
</feature>
<feature type="compositionally biased region" description="Basic and acidic residues" evidence="1">
    <location>
        <begin position="547"/>
        <end position="557"/>
    </location>
</feature>
<feature type="region of interest" description="Disordered" evidence="1">
    <location>
        <begin position="633"/>
        <end position="657"/>
    </location>
</feature>
<name>A0A9N8EXM3_9STRA</name>
<evidence type="ECO:0000256" key="1">
    <source>
        <dbReference type="SAM" id="MobiDB-lite"/>
    </source>
</evidence>
<feature type="compositionally biased region" description="Polar residues" evidence="1">
    <location>
        <begin position="772"/>
        <end position="790"/>
    </location>
</feature>
<feature type="region of interest" description="Disordered" evidence="1">
    <location>
        <begin position="973"/>
        <end position="993"/>
    </location>
</feature>
<feature type="region of interest" description="Disordered" evidence="1">
    <location>
        <begin position="507"/>
        <end position="621"/>
    </location>
</feature>
<sequence>MIAFTNAKTSLAAERALDAGEEVEDTLWVGSGRFDGAAVRRQLAQHKSIRAGSQHLLQSMKFWESLRFGGGGRRNSSDDARDSSGRRELEYPTTPTTPSTSNHGRGVGHRMRSLFQHHHDLAQNLVDGCPLQRDHYQLQRANQLLSMRCEASRSMRRQRGGGNQLMQWVMDETKSPIQTMQATTKFGFPFFGHNNDRQQVLQRKNLELMEQQQQEQNNYLQTGIPTYSSDDNGLDTSEQGDQADTSLRSSHNNTYQSTGSTQPPLQPRKSQTKPKKKKRKWRLWLPHRKEPIDLVHPASSQDSEGSSTLSSNMVYRGHSKLPADVQLKQQLAKAQKRRTVNRGSRHLESQLENSTTFNSNSGNFRQPSEEFSNFDSTNHPPPSSTYSSFRSTRNDVHSNQPLLIKQTRTKGLSSVAGGSNIGQSILDDDEHTIRSGQHNNNNPLRKQQSSSYVPRHVQMHLPHSRGSILVQQISGLSIDTIARSLDTSTPQEGGTMITMPKSLIAMSTGSAETDEETIHDDDDDDDDNADSNNYYSVQELLNSSNKLETRRTTHHDAVLTSHKRRSFAKRQNGQKQDPEGTRFRYWFETDDDDDDDHASHDGSHDSGSFVPGTHRVFPQNNKGMVRLECLEEVEEESEHMDESMRSSRPASKGRGVDPSFGSSFYGLDDDPSNLLDIPKVRKHSNTSSTAGRFGSLFSKSATSQSSSLFSNSNNKLSTTPSQSSIYVPPRNNTNNNKKHDPPRRQSIDAPTWDPNGPDEEEHVQDGKRDSNTSDVSQLTTHLDLSQTSLSPPRLSSVPKITEGRGDSQSSLDISGLEDDSQNNRNAASMSSLEYNHGNNSRPRDKAAAAAFARNSASMSELDNHRRRQSLPALGARQQGIRGGILAECAQEALLDASRREEEELREIARKAAKKAPLRRTQTAPEPRRIVSMEDEVDTKKTAIQSYDWWKDPPGSTAEDTEKNFEILWKGTGVDAPATDAPTASETPDTTNSASDAIAEAWCNLKEDYDDEMDSKSFGSNLYVVWDQQGKEDPYIVVSEGPSFDSMGLTSDHHHYHDTRSVVSEPAHMGMFDDSFHTTDDMDENKKWLMAWDDLALL</sequence>
<feature type="compositionally biased region" description="Polar residues" evidence="1">
    <location>
        <begin position="981"/>
        <end position="993"/>
    </location>
</feature>
<feature type="compositionally biased region" description="Polar residues" evidence="1">
    <location>
        <begin position="720"/>
        <end position="735"/>
    </location>
</feature>
<reference evidence="2" key="1">
    <citation type="submission" date="2020-06" db="EMBL/GenBank/DDBJ databases">
        <authorList>
            <consortium name="Plant Systems Biology data submission"/>
        </authorList>
    </citation>
    <scope>NUCLEOTIDE SEQUENCE</scope>
    <source>
        <strain evidence="2">D6</strain>
    </source>
</reference>
<dbReference type="EMBL" id="CAICTM010002715">
    <property type="protein sequence ID" value="CAB9530032.1"/>
    <property type="molecule type" value="Genomic_DNA"/>
</dbReference>
<feature type="compositionally biased region" description="Low complexity" evidence="1">
    <location>
        <begin position="353"/>
        <end position="364"/>
    </location>
</feature>
<feature type="compositionally biased region" description="Polar residues" evidence="1">
    <location>
        <begin position="530"/>
        <end position="546"/>
    </location>
</feature>
<feature type="compositionally biased region" description="Polar residues" evidence="1">
    <location>
        <begin position="223"/>
        <end position="263"/>
    </location>
</feature>
<keyword evidence="3" id="KW-1185">Reference proteome</keyword>
<feature type="compositionally biased region" description="Low complexity" evidence="1">
    <location>
        <begin position="703"/>
        <end position="719"/>
    </location>
</feature>
<feature type="region of interest" description="Disordered" evidence="1">
    <location>
        <begin position="703"/>
        <end position="864"/>
    </location>
</feature>
<evidence type="ECO:0000313" key="2">
    <source>
        <dbReference type="EMBL" id="CAB9530032.1"/>
    </source>
</evidence>
<feature type="region of interest" description="Disordered" evidence="1">
    <location>
        <begin position="330"/>
        <end position="452"/>
    </location>
</feature>
<proteinExistence type="predicted"/>
<feature type="compositionally biased region" description="Basic residues" evidence="1">
    <location>
        <begin position="270"/>
        <end position="286"/>
    </location>
</feature>
<dbReference type="AlphaFoldDB" id="A0A9N8EXM3"/>
<protein>
    <submittedName>
        <fullName evidence="2">Uncharacterized protein</fullName>
    </submittedName>
</protein>
<organism evidence="2 3">
    <name type="scientific">Seminavis robusta</name>
    <dbReference type="NCBI Taxonomy" id="568900"/>
    <lineage>
        <taxon>Eukaryota</taxon>
        <taxon>Sar</taxon>
        <taxon>Stramenopiles</taxon>
        <taxon>Ochrophyta</taxon>
        <taxon>Bacillariophyta</taxon>
        <taxon>Bacillariophyceae</taxon>
        <taxon>Bacillariophycidae</taxon>
        <taxon>Naviculales</taxon>
        <taxon>Naviculaceae</taxon>
        <taxon>Seminavis</taxon>
    </lineage>
</organism>
<feature type="compositionally biased region" description="Polar residues" evidence="1">
    <location>
        <begin position="298"/>
        <end position="311"/>
    </location>
</feature>
<dbReference type="Proteomes" id="UP001153069">
    <property type="component" value="Unassembled WGS sequence"/>
</dbReference>
<evidence type="ECO:0000313" key="3">
    <source>
        <dbReference type="Proteomes" id="UP001153069"/>
    </source>
</evidence>
<gene>
    <name evidence="2" type="ORF">SEMRO_2717_G335410.1</name>
</gene>
<feature type="compositionally biased region" description="Basic and acidic residues" evidence="1">
    <location>
        <begin position="737"/>
        <end position="746"/>
    </location>
</feature>
<feature type="compositionally biased region" description="Low complexity" evidence="1">
    <location>
        <begin position="847"/>
        <end position="859"/>
    </location>
</feature>
<feature type="compositionally biased region" description="Basic and acidic residues" evidence="1">
    <location>
        <begin position="75"/>
        <end position="90"/>
    </location>
</feature>
<feature type="compositionally biased region" description="Polar residues" evidence="1">
    <location>
        <begin position="434"/>
        <end position="452"/>
    </location>
</feature>
<accession>A0A9N8EXM3</accession>
<feature type="region of interest" description="Disordered" evidence="1">
    <location>
        <begin position="68"/>
        <end position="107"/>
    </location>
</feature>